<name>A0A0D3K5W3_EMIH1</name>
<reference evidence="2" key="2">
    <citation type="submission" date="2024-10" db="UniProtKB">
        <authorList>
            <consortium name="EnsemblProtists"/>
        </authorList>
    </citation>
    <scope>IDENTIFICATION</scope>
</reference>
<dbReference type="HOGENOM" id="CLU_1153518_0_0_1"/>
<accession>A0A0D3K5W3</accession>
<proteinExistence type="predicted"/>
<reference evidence="3" key="1">
    <citation type="journal article" date="2013" name="Nature">
        <title>Pan genome of the phytoplankton Emiliania underpins its global distribution.</title>
        <authorList>
            <person name="Read B.A."/>
            <person name="Kegel J."/>
            <person name="Klute M.J."/>
            <person name="Kuo A."/>
            <person name="Lefebvre S.C."/>
            <person name="Maumus F."/>
            <person name="Mayer C."/>
            <person name="Miller J."/>
            <person name="Monier A."/>
            <person name="Salamov A."/>
            <person name="Young J."/>
            <person name="Aguilar M."/>
            <person name="Claverie J.M."/>
            <person name="Frickenhaus S."/>
            <person name="Gonzalez K."/>
            <person name="Herman E.K."/>
            <person name="Lin Y.C."/>
            <person name="Napier J."/>
            <person name="Ogata H."/>
            <person name="Sarno A.F."/>
            <person name="Shmutz J."/>
            <person name="Schroeder D."/>
            <person name="de Vargas C."/>
            <person name="Verret F."/>
            <person name="von Dassow P."/>
            <person name="Valentin K."/>
            <person name="Van de Peer Y."/>
            <person name="Wheeler G."/>
            <person name="Dacks J.B."/>
            <person name="Delwiche C.F."/>
            <person name="Dyhrman S.T."/>
            <person name="Glockner G."/>
            <person name="John U."/>
            <person name="Richards T."/>
            <person name="Worden A.Z."/>
            <person name="Zhang X."/>
            <person name="Grigoriev I.V."/>
            <person name="Allen A.E."/>
            <person name="Bidle K."/>
            <person name="Borodovsky M."/>
            <person name="Bowler C."/>
            <person name="Brownlee C."/>
            <person name="Cock J.M."/>
            <person name="Elias M."/>
            <person name="Gladyshev V.N."/>
            <person name="Groth M."/>
            <person name="Guda C."/>
            <person name="Hadaegh A."/>
            <person name="Iglesias-Rodriguez M.D."/>
            <person name="Jenkins J."/>
            <person name="Jones B.M."/>
            <person name="Lawson T."/>
            <person name="Leese F."/>
            <person name="Lindquist E."/>
            <person name="Lobanov A."/>
            <person name="Lomsadze A."/>
            <person name="Malik S.B."/>
            <person name="Marsh M.E."/>
            <person name="Mackinder L."/>
            <person name="Mock T."/>
            <person name="Mueller-Roeber B."/>
            <person name="Pagarete A."/>
            <person name="Parker M."/>
            <person name="Probert I."/>
            <person name="Quesneville H."/>
            <person name="Raines C."/>
            <person name="Rensing S.A."/>
            <person name="Riano-Pachon D.M."/>
            <person name="Richier S."/>
            <person name="Rokitta S."/>
            <person name="Shiraiwa Y."/>
            <person name="Soanes D.M."/>
            <person name="van der Giezen M."/>
            <person name="Wahlund T.M."/>
            <person name="Williams B."/>
            <person name="Wilson W."/>
            <person name="Wolfe G."/>
            <person name="Wurch L.L."/>
        </authorList>
    </citation>
    <scope>NUCLEOTIDE SEQUENCE</scope>
</reference>
<dbReference type="RefSeq" id="XP_005783577.1">
    <property type="nucleotide sequence ID" value="XM_005783520.1"/>
</dbReference>
<feature type="compositionally biased region" description="Acidic residues" evidence="1">
    <location>
        <begin position="207"/>
        <end position="220"/>
    </location>
</feature>
<evidence type="ECO:0000256" key="1">
    <source>
        <dbReference type="SAM" id="MobiDB-lite"/>
    </source>
</evidence>
<feature type="region of interest" description="Disordered" evidence="1">
    <location>
        <begin position="202"/>
        <end position="223"/>
    </location>
</feature>
<evidence type="ECO:0000313" key="3">
    <source>
        <dbReference type="Proteomes" id="UP000013827"/>
    </source>
</evidence>
<dbReference type="AlphaFoldDB" id="A0A0D3K5W3"/>
<protein>
    <submittedName>
        <fullName evidence="2">Uncharacterized protein</fullName>
    </submittedName>
</protein>
<dbReference type="KEGG" id="ehx:EMIHUDRAFT_434421"/>
<dbReference type="PaxDb" id="2903-EOD31148"/>
<evidence type="ECO:0000313" key="2">
    <source>
        <dbReference type="EnsemblProtists" id="EOD31148"/>
    </source>
</evidence>
<organism evidence="2 3">
    <name type="scientific">Emiliania huxleyi (strain CCMP1516)</name>
    <dbReference type="NCBI Taxonomy" id="280463"/>
    <lineage>
        <taxon>Eukaryota</taxon>
        <taxon>Haptista</taxon>
        <taxon>Haptophyta</taxon>
        <taxon>Prymnesiophyceae</taxon>
        <taxon>Isochrysidales</taxon>
        <taxon>Noelaerhabdaceae</taxon>
        <taxon>Emiliania</taxon>
    </lineage>
</organism>
<dbReference type="EnsemblProtists" id="EOD31148">
    <property type="protein sequence ID" value="EOD31148"/>
    <property type="gene ID" value="EMIHUDRAFT_434421"/>
</dbReference>
<dbReference type="Proteomes" id="UP000013827">
    <property type="component" value="Unassembled WGS sequence"/>
</dbReference>
<dbReference type="GeneID" id="17276421"/>
<sequence length="241" mass="23620">MIAFPAPSSSSQLRSDHRSALGLGLLALCLALGLLAVTSSVGAPAASSVGAPAAVGGETRSRNAYIMVGPGAIVFGEDSKKLEDPCNLAHQDWDKFVAKFGVTPEAACHGQAAQKGAPAVDTGDVHVGMDAIAVNGVSVGTSGVKAGGVSVTPDGGVDLGGGAGVAPSSPPPVGTEQPWGILLPAFVGGGGDLRGAIKAASAALGGGEDEEGAEGQDEEKPESWYVMVGPGFGAANHDKAE</sequence>
<keyword evidence="3" id="KW-1185">Reference proteome</keyword>